<dbReference type="PANTHER" id="PTHR40080:SF1">
    <property type="entry name" value="TRPR-LIKE PROTEIN YERC_YECD"/>
    <property type="match status" value="1"/>
</dbReference>
<evidence type="ECO:0000313" key="2">
    <source>
        <dbReference type="Proteomes" id="UP000287857"/>
    </source>
</evidence>
<dbReference type="GO" id="GO:0043565">
    <property type="term" value="F:sequence-specific DNA binding"/>
    <property type="evidence" value="ECO:0007669"/>
    <property type="project" value="InterPro"/>
</dbReference>
<organism evidence="1 2">
    <name type="scientific">Vagococcus vulneris</name>
    <dbReference type="NCBI Taxonomy" id="1977869"/>
    <lineage>
        <taxon>Bacteria</taxon>
        <taxon>Bacillati</taxon>
        <taxon>Bacillota</taxon>
        <taxon>Bacilli</taxon>
        <taxon>Lactobacillales</taxon>
        <taxon>Enterococcaceae</taxon>
        <taxon>Vagococcus</taxon>
    </lineage>
</organism>
<gene>
    <name evidence="1" type="ORF">CBF37_08985</name>
</gene>
<dbReference type="Pfam" id="PF01371">
    <property type="entry name" value="Trp_repressor"/>
    <property type="match status" value="1"/>
</dbReference>
<dbReference type="NCBIfam" id="TIGR02531">
    <property type="entry name" value="yecD_yerC"/>
    <property type="match status" value="1"/>
</dbReference>
<sequence>MRINQLPDRDIHRFFQCVLQLDNMDECYAFFDDLMTLKEMKVFITRFTVAEMLLEGKTYQEIREVTQASTAIISRVKRSIEEGNDSYKILLDRVKKYNEE</sequence>
<accession>A0A429ZWL8</accession>
<dbReference type="InterPro" id="IPR013368">
    <property type="entry name" value="YecD_YerC"/>
</dbReference>
<dbReference type="OrthoDB" id="2874807at2"/>
<dbReference type="Proteomes" id="UP000287857">
    <property type="component" value="Unassembled WGS sequence"/>
</dbReference>
<dbReference type="InterPro" id="IPR000831">
    <property type="entry name" value="Trp_repress"/>
</dbReference>
<keyword evidence="2" id="KW-1185">Reference proteome</keyword>
<dbReference type="Gene3D" id="1.10.1270.10">
    <property type="entry name" value="TrpR-like"/>
    <property type="match status" value="1"/>
</dbReference>
<dbReference type="SUPFAM" id="SSF48295">
    <property type="entry name" value="TrpR-like"/>
    <property type="match status" value="1"/>
</dbReference>
<dbReference type="PANTHER" id="PTHR40080">
    <property type="entry name" value="LMO1763 PROTEIN"/>
    <property type="match status" value="1"/>
</dbReference>
<dbReference type="InterPro" id="IPR038116">
    <property type="entry name" value="TrpR-like_sf"/>
</dbReference>
<dbReference type="InterPro" id="IPR010921">
    <property type="entry name" value="Trp_repressor/repl_initiator"/>
</dbReference>
<dbReference type="EMBL" id="NGJS01000013">
    <property type="protein sequence ID" value="RST98155.1"/>
    <property type="molecule type" value="Genomic_DNA"/>
</dbReference>
<reference evidence="1 2" key="1">
    <citation type="submission" date="2017-05" db="EMBL/GenBank/DDBJ databases">
        <title>Vagococcus spp. assemblies.</title>
        <authorList>
            <person name="Gulvik C.A."/>
        </authorList>
    </citation>
    <scope>NUCLEOTIDE SEQUENCE [LARGE SCALE GENOMIC DNA]</scope>
    <source>
        <strain evidence="1 2">SS1995</strain>
    </source>
</reference>
<proteinExistence type="predicted"/>
<comment type="caution">
    <text evidence="1">The sequence shown here is derived from an EMBL/GenBank/DDBJ whole genome shotgun (WGS) entry which is preliminary data.</text>
</comment>
<evidence type="ECO:0000313" key="1">
    <source>
        <dbReference type="EMBL" id="RST98155.1"/>
    </source>
</evidence>
<dbReference type="RefSeq" id="WP_125984414.1">
    <property type="nucleotide sequence ID" value="NZ_NGJS01000013.1"/>
</dbReference>
<dbReference type="AlphaFoldDB" id="A0A429ZWL8"/>
<name>A0A429ZWL8_9ENTE</name>
<dbReference type="PIRSF" id="PIRSF012508">
    <property type="entry name" value="YerC"/>
    <property type="match status" value="1"/>
</dbReference>
<protein>
    <submittedName>
        <fullName evidence="1">Transcriptional regulator</fullName>
    </submittedName>
</protein>
<dbReference type="GO" id="GO:0003700">
    <property type="term" value="F:DNA-binding transcription factor activity"/>
    <property type="evidence" value="ECO:0007669"/>
    <property type="project" value="InterPro"/>
</dbReference>